<dbReference type="KEGG" id="ahb:bsdtb5_15540"/>
<organism evidence="2 3">
    <name type="scientific">Anaeromicropila herbilytica</name>
    <dbReference type="NCBI Taxonomy" id="2785025"/>
    <lineage>
        <taxon>Bacteria</taxon>
        <taxon>Bacillati</taxon>
        <taxon>Bacillota</taxon>
        <taxon>Clostridia</taxon>
        <taxon>Lachnospirales</taxon>
        <taxon>Lachnospiraceae</taxon>
        <taxon>Anaeromicropila</taxon>
    </lineage>
</organism>
<feature type="compositionally biased region" description="Basic and acidic residues" evidence="1">
    <location>
        <begin position="38"/>
        <end position="55"/>
    </location>
</feature>
<evidence type="ECO:0000313" key="2">
    <source>
        <dbReference type="EMBL" id="BCN30259.1"/>
    </source>
</evidence>
<accession>A0A7R7ICT1</accession>
<sequence>MLYEHEEKKYYRFPSKNSLTDFVENGPIYFPSQTLSSTEEKNDLPESSLKRGDIQ</sequence>
<name>A0A7R7ICT1_9FIRM</name>
<dbReference type="EMBL" id="AP024169">
    <property type="protein sequence ID" value="BCN30259.1"/>
    <property type="molecule type" value="Genomic_DNA"/>
</dbReference>
<feature type="region of interest" description="Disordered" evidence="1">
    <location>
        <begin position="30"/>
        <end position="55"/>
    </location>
</feature>
<keyword evidence="3" id="KW-1185">Reference proteome</keyword>
<reference evidence="2 3" key="1">
    <citation type="submission" date="2020-11" db="EMBL/GenBank/DDBJ databases">
        <title>Draft genome sequencing of a Lachnospiraceae strain isolated from anoxic soil subjected to BSD treatment.</title>
        <authorList>
            <person name="Uek A."/>
            <person name="Tonouchi A."/>
        </authorList>
    </citation>
    <scope>NUCLEOTIDE SEQUENCE [LARGE SCALE GENOMIC DNA]</scope>
    <source>
        <strain evidence="2 3">TB5</strain>
    </source>
</reference>
<evidence type="ECO:0000313" key="3">
    <source>
        <dbReference type="Proteomes" id="UP000595897"/>
    </source>
</evidence>
<proteinExistence type="predicted"/>
<evidence type="ECO:0000256" key="1">
    <source>
        <dbReference type="SAM" id="MobiDB-lite"/>
    </source>
</evidence>
<dbReference type="RefSeq" id="WP_271715493.1">
    <property type="nucleotide sequence ID" value="NZ_AP024169.1"/>
</dbReference>
<dbReference type="Proteomes" id="UP000595897">
    <property type="component" value="Chromosome"/>
</dbReference>
<gene>
    <name evidence="2" type="ORF">bsdtb5_15540</name>
</gene>
<protein>
    <submittedName>
        <fullName evidence="2">Uncharacterized protein</fullName>
    </submittedName>
</protein>
<dbReference type="AlphaFoldDB" id="A0A7R7ICT1"/>